<keyword evidence="3 4" id="KW-0472">Membrane</keyword>
<feature type="transmembrane region" description="Helical" evidence="4">
    <location>
        <begin position="386"/>
        <end position="405"/>
    </location>
</feature>
<name>A0A2N9LAW9_9BACT</name>
<keyword evidence="2 4" id="KW-1133">Transmembrane helix</keyword>
<feature type="transmembrane region" description="Helical" evidence="4">
    <location>
        <begin position="291"/>
        <end position="309"/>
    </location>
</feature>
<evidence type="ECO:0000313" key="5">
    <source>
        <dbReference type="EMBL" id="SPE20194.1"/>
    </source>
</evidence>
<dbReference type="Gene3D" id="1.20.1250.20">
    <property type="entry name" value="MFS general substrate transporter like domains"/>
    <property type="match status" value="1"/>
</dbReference>
<dbReference type="AlphaFoldDB" id="A0A2N9LAW9"/>
<dbReference type="Pfam" id="PF07690">
    <property type="entry name" value="MFS_1"/>
    <property type="match status" value="1"/>
</dbReference>
<proteinExistence type="predicted"/>
<dbReference type="EMBL" id="OKRB01000085">
    <property type="protein sequence ID" value="SPE20194.1"/>
    <property type="molecule type" value="Genomic_DNA"/>
</dbReference>
<evidence type="ECO:0000313" key="6">
    <source>
        <dbReference type="Proteomes" id="UP000239735"/>
    </source>
</evidence>
<reference evidence="6" key="1">
    <citation type="submission" date="2018-02" db="EMBL/GenBank/DDBJ databases">
        <authorList>
            <person name="Hausmann B."/>
        </authorList>
    </citation>
    <scope>NUCLEOTIDE SEQUENCE [LARGE SCALE GENOMIC DNA]</scope>
    <source>
        <strain evidence="6">Peat soil MAG SbA5</strain>
    </source>
</reference>
<feature type="transmembrane region" description="Helical" evidence="4">
    <location>
        <begin position="177"/>
        <end position="195"/>
    </location>
</feature>
<dbReference type="InterPro" id="IPR011701">
    <property type="entry name" value="MFS"/>
</dbReference>
<feature type="transmembrane region" description="Helical" evidence="4">
    <location>
        <begin position="86"/>
        <end position="104"/>
    </location>
</feature>
<evidence type="ECO:0000256" key="3">
    <source>
        <dbReference type="ARBA" id="ARBA00023136"/>
    </source>
</evidence>
<feature type="transmembrane region" description="Helical" evidence="4">
    <location>
        <begin position="22"/>
        <end position="46"/>
    </location>
</feature>
<evidence type="ECO:0000256" key="2">
    <source>
        <dbReference type="ARBA" id="ARBA00022989"/>
    </source>
</evidence>
<feature type="transmembrane region" description="Helical" evidence="4">
    <location>
        <begin position="116"/>
        <end position="138"/>
    </location>
</feature>
<dbReference type="GO" id="GO:0022857">
    <property type="term" value="F:transmembrane transporter activity"/>
    <property type="evidence" value="ECO:0007669"/>
    <property type="project" value="InterPro"/>
</dbReference>
<organism evidence="5 6">
    <name type="scientific">Candidatus Sulfuritelmatomonas gaucii</name>
    <dbReference type="NCBI Taxonomy" id="2043161"/>
    <lineage>
        <taxon>Bacteria</taxon>
        <taxon>Pseudomonadati</taxon>
        <taxon>Acidobacteriota</taxon>
        <taxon>Terriglobia</taxon>
        <taxon>Terriglobales</taxon>
        <taxon>Acidobacteriaceae</taxon>
        <taxon>Candidatus Sulfuritelmatomonas</taxon>
    </lineage>
</organism>
<feature type="transmembrane region" description="Helical" evidence="4">
    <location>
        <begin position="150"/>
        <end position="170"/>
    </location>
</feature>
<evidence type="ECO:0000256" key="4">
    <source>
        <dbReference type="SAM" id="Phobius"/>
    </source>
</evidence>
<protein>
    <recommendedName>
        <fullName evidence="7">MFS transporter</fullName>
    </recommendedName>
</protein>
<dbReference type="Proteomes" id="UP000239735">
    <property type="component" value="Unassembled WGS sequence"/>
</dbReference>
<keyword evidence="1 4" id="KW-0812">Transmembrane</keyword>
<dbReference type="InterPro" id="IPR036259">
    <property type="entry name" value="MFS_trans_sf"/>
</dbReference>
<evidence type="ECO:0008006" key="7">
    <source>
        <dbReference type="Google" id="ProtNLM"/>
    </source>
</evidence>
<feature type="transmembrane region" description="Helical" evidence="4">
    <location>
        <begin position="262"/>
        <end position="285"/>
    </location>
</feature>
<accession>A0A2N9LAW9</accession>
<gene>
    <name evidence="5" type="ORF">SBA5_290048</name>
</gene>
<sequence>MPPAHLTQVGSEGPTAPHERPWLFGLLIAPVAVISNGVLGGALAYLLRTQGVNPAREGSIVALLTLPPTIYFLWSPVTDFWIRRRTWLMVAAAAGAVAMLAAFRQSNMASSGAVEFIFLSACFGQLIVAGCGGMMGTLQSEASRRRAGSFYQGGSLAFGALAVFVLVLLAHRLRLDALGWIAAAMIALPALAALAEPDERAVESRGASETLARIWREFKDTFLRWQAIPYTLTITFPMGSGALIGLLPGLAADYRVSGQQVAWINGLGGALLMAAGALSASLISIRVRAPVAYLLVCLTNALTIAVLWLGPQRPMVYIAGVVLYLFTIGAAYALFTAVVLEFLGSSGKSGSSRYAIINSLGNLPVAYMSFLDGRGYALWGPRGEPAADAVLSVLGGTLLLSYFVLSRRNSPTMKSDPVLP</sequence>
<dbReference type="SUPFAM" id="SSF103473">
    <property type="entry name" value="MFS general substrate transporter"/>
    <property type="match status" value="1"/>
</dbReference>
<feature type="transmembrane region" description="Helical" evidence="4">
    <location>
        <begin position="227"/>
        <end position="250"/>
    </location>
</feature>
<evidence type="ECO:0000256" key="1">
    <source>
        <dbReference type="ARBA" id="ARBA00022692"/>
    </source>
</evidence>
<feature type="transmembrane region" description="Helical" evidence="4">
    <location>
        <begin position="316"/>
        <end position="340"/>
    </location>
</feature>
<feature type="transmembrane region" description="Helical" evidence="4">
    <location>
        <begin position="58"/>
        <end position="74"/>
    </location>
</feature>
<dbReference type="OrthoDB" id="110065at2"/>